<dbReference type="SUPFAM" id="SSF53822">
    <property type="entry name" value="Periplasmic binding protein-like I"/>
    <property type="match status" value="1"/>
</dbReference>
<evidence type="ECO:0000256" key="2">
    <source>
        <dbReference type="ARBA" id="ARBA00023015"/>
    </source>
</evidence>
<dbReference type="EMBL" id="FMAC01000007">
    <property type="protein sequence ID" value="SCB29234.1"/>
    <property type="molecule type" value="Genomic_DNA"/>
</dbReference>
<feature type="domain" description="HTH lacI-type" evidence="5">
    <location>
        <begin position="15"/>
        <end position="69"/>
    </location>
</feature>
<dbReference type="SMART" id="SM00354">
    <property type="entry name" value="HTH_LACI"/>
    <property type="match status" value="1"/>
</dbReference>
<keyword evidence="7" id="KW-1185">Reference proteome</keyword>
<reference evidence="7" key="1">
    <citation type="submission" date="2016-08" db="EMBL/GenBank/DDBJ databases">
        <authorList>
            <person name="Varghese N."/>
            <person name="Submissions Spin"/>
        </authorList>
    </citation>
    <scope>NUCLEOTIDE SEQUENCE [LARGE SCALE GENOMIC DNA]</scope>
    <source>
        <strain evidence="7">CCBAU 57015</strain>
    </source>
</reference>
<sequence length="368" mass="39511">MKINKDMPAEEHSGPLMADVARLAGVAISTVSRALANPGRVNEKTRAKIDAAAKQLGYTPNAMARGLRVGKSNVVMIILPGSLYYGVSQVIPLVLQGINRSLSQNGYHLMIANLDRDEVSERHILDLAFGGTVRGAIILSSDLPVDGGRSLKDSALPIVSLLFDMSHVALPSVVTNDRQAVRDATAELVALGHRRFLYLAGPQGNYHDNERYLGAVEALAAAGLPETAIVRSGGSLDYQHGFQIGVAAATEFANLPLRPTAVIATSDDMAISFMSCVQRMGWKIPADLSIVSFDGAPVCEYSLPPLSTIEQPVEEMGQMAVNLLMERIDAPEKGAAIRHVIASKLIRRESFGPAPLEPDDFRSVRPKI</sequence>
<protein>
    <submittedName>
        <fullName evidence="6">Transcriptional regulator, LacI family</fullName>
    </submittedName>
</protein>
<organism evidence="6 7">
    <name type="scientific">Rhizobium hainanense</name>
    <dbReference type="NCBI Taxonomy" id="52131"/>
    <lineage>
        <taxon>Bacteria</taxon>
        <taxon>Pseudomonadati</taxon>
        <taxon>Pseudomonadota</taxon>
        <taxon>Alphaproteobacteria</taxon>
        <taxon>Hyphomicrobiales</taxon>
        <taxon>Rhizobiaceae</taxon>
        <taxon>Rhizobium/Agrobacterium group</taxon>
        <taxon>Rhizobium</taxon>
    </lineage>
</organism>
<evidence type="ECO:0000256" key="4">
    <source>
        <dbReference type="ARBA" id="ARBA00023163"/>
    </source>
</evidence>
<evidence type="ECO:0000259" key="5">
    <source>
        <dbReference type="PROSITE" id="PS50932"/>
    </source>
</evidence>
<dbReference type="InterPro" id="IPR028082">
    <property type="entry name" value="Peripla_BP_I"/>
</dbReference>
<evidence type="ECO:0000313" key="7">
    <source>
        <dbReference type="Proteomes" id="UP000186228"/>
    </source>
</evidence>
<dbReference type="SUPFAM" id="SSF47413">
    <property type="entry name" value="lambda repressor-like DNA-binding domains"/>
    <property type="match status" value="1"/>
</dbReference>
<dbReference type="AlphaFoldDB" id="A0A1C3VP26"/>
<dbReference type="Proteomes" id="UP000186228">
    <property type="component" value="Unassembled WGS sequence"/>
</dbReference>
<keyword evidence="2" id="KW-0805">Transcription regulation</keyword>
<dbReference type="InterPro" id="IPR046335">
    <property type="entry name" value="LacI/GalR-like_sensor"/>
</dbReference>
<evidence type="ECO:0000313" key="6">
    <source>
        <dbReference type="EMBL" id="SCB29234.1"/>
    </source>
</evidence>
<name>A0A1C3VP26_9HYPH</name>
<dbReference type="PROSITE" id="PS50932">
    <property type="entry name" value="HTH_LACI_2"/>
    <property type="match status" value="1"/>
</dbReference>
<accession>A0A1C3VP26</accession>
<proteinExistence type="predicted"/>
<keyword evidence="3" id="KW-0238">DNA-binding</keyword>
<dbReference type="Gene3D" id="1.10.260.40">
    <property type="entry name" value="lambda repressor-like DNA-binding domains"/>
    <property type="match status" value="1"/>
</dbReference>
<dbReference type="OrthoDB" id="7946617at2"/>
<dbReference type="Gene3D" id="3.40.50.2300">
    <property type="match status" value="2"/>
</dbReference>
<evidence type="ECO:0000256" key="1">
    <source>
        <dbReference type="ARBA" id="ARBA00022491"/>
    </source>
</evidence>
<keyword evidence="1" id="KW-0678">Repressor</keyword>
<dbReference type="GO" id="GO:0000976">
    <property type="term" value="F:transcription cis-regulatory region binding"/>
    <property type="evidence" value="ECO:0007669"/>
    <property type="project" value="TreeGrafter"/>
</dbReference>
<dbReference type="InterPro" id="IPR010982">
    <property type="entry name" value="Lambda_DNA-bd_dom_sf"/>
</dbReference>
<dbReference type="InterPro" id="IPR000843">
    <property type="entry name" value="HTH_LacI"/>
</dbReference>
<dbReference type="PANTHER" id="PTHR30146">
    <property type="entry name" value="LACI-RELATED TRANSCRIPTIONAL REPRESSOR"/>
    <property type="match status" value="1"/>
</dbReference>
<dbReference type="Pfam" id="PF13377">
    <property type="entry name" value="Peripla_BP_3"/>
    <property type="match status" value="1"/>
</dbReference>
<dbReference type="STRING" id="52131.GA0061100_10741"/>
<dbReference type="GO" id="GO:0003700">
    <property type="term" value="F:DNA-binding transcription factor activity"/>
    <property type="evidence" value="ECO:0007669"/>
    <property type="project" value="TreeGrafter"/>
</dbReference>
<dbReference type="PANTHER" id="PTHR30146:SF148">
    <property type="entry name" value="HTH-TYPE TRANSCRIPTIONAL REPRESSOR PURR-RELATED"/>
    <property type="match status" value="1"/>
</dbReference>
<keyword evidence="4" id="KW-0804">Transcription</keyword>
<dbReference type="Pfam" id="PF00356">
    <property type="entry name" value="LacI"/>
    <property type="match status" value="1"/>
</dbReference>
<dbReference type="CDD" id="cd01392">
    <property type="entry name" value="HTH_LacI"/>
    <property type="match status" value="1"/>
</dbReference>
<evidence type="ECO:0000256" key="3">
    <source>
        <dbReference type="ARBA" id="ARBA00023125"/>
    </source>
</evidence>
<gene>
    <name evidence="6" type="ORF">GA0061100_10741</name>
</gene>